<dbReference type="GO" id="GO:0005886">
    <property type="term" value="C:plasma membrane"/>
    <property type="evidence" value="ECO:0007669"/>
    <property type="project" value="UniProtKB-SubCell"/>
</dbReference>
<sequence>MVKKDSFGRNYLKGKNVFGEGITGFSTRSRQIPKVQRPRWLLLLVCLFVFSLFGLARLFDLQIVRGSYFRSLSDGNRVRRIPIRAPRGEILDRNGQALARNVPVYKLAEFSSGGVVTRTEVVSREEAIKIQSSDFVRQSRLIIDIAREYPLNEAAAHLVGYVGEASPEEIASMPNDKCPPLGLGDLVGRGGIEQQYDCLLRGVDGEELVEVDTQGRLIRRLGRREAIPGESLSLYADATLQKVAYDALQDAPNLTKSIGGTNWEGGGVRGAIVAQEVETGGILAFVSYPSFNPSTLGEEYSRLSADKNLPLFNRVIGGAYHPGSTFKVVSTVAGFEDGKIDRLFQYEDTGRVTAGTFSYSNWYFTQYGRTEGVIDVVKAIARSTDTFFYKVGELVGAPRLAYWAEKFGYGRKTGIDLPGEVAGLIPNPEWKLATKGERWFLGNTYHMAIGQGDVAASPLQVNQMTQVVASGGVLCKPRVVKGDKGDCGDLGISKEALEVVQEGMKGACSADGTAFPFFNFEPRVACKTGTAQTVGENTHAWFTVFGPVSSLQGQALQSGKQIVLTVLVEEAGEGSRVAAPVARRVLEEWFKGRK</sequence>
<proteinExistence type="predicted"/>
<dbReference type="GO" id="GO:0009252">
    <property type="term" value="P:peptidoglycan biosynthetic process"/>
    <property type="evidence" value="ECO:0007669"/>
    <property type="project" value="UniProtKB-KW"/>
</dbReference>
<dbReference type="InterPro" id="IPR036138">
    <property type="entry name" value="PBP_dimer_sf"/>
</dbReference>
<evidence type="ECO:0000256" key="1">
    <source>
        <dbReference type="ARBA" id="ARBA00004167"/>
    </source>
</evidence>
<dbReference type="Proteomes" id="UP000178319">
    <property type="component" value="Unassembled WGS sequence"/>
</dbReference>
<dbReference type="GO" id="GO:0008360">
    <property type="term" value="P:regulation of cell shape"/>
    <property type="evidence" value="ECO:0007669"/>
    <property type="project" value="UniProtKB-KW"/>
</dbReference>
<evidence type="ECO:0008006" key="15">
    <source>
        <dbReference type="Google" id="ProtNLM"/>
    </source>
</evidence>
<dbReference type="PANTHER" id="PTHR30627:SF2">
    <property type="entry name" value="PEPTIDOGLYCAN D,D-TRANSPEPTIDASE MRDA"/>
    <property type="match status" value="1"/>
</dbReference>
<dbReference type="Gene3D" id="3.90.1310.10">
    <property type="entry name" value="Penicillin-binding protein 2a (Domain 2)"/>
    <property type="match status" value="1"/>
</dbReference>
<dbReference type="SUPFAM" id="SSF56519">
    <property type="entry name" value="Penicillin binding protein dimerisation domain"/>
    <property type="match status" value="1"/>
</dbReference>
<dbReference type="Pfam" id="PF03717">
    <property type="entry name" value="PBP_dimer"/>
    <property type="match status" value="2"/>
</dbReference>
<evidence type="ECO:0000256" key="6">
    <source>
        <dbReference type="ARBA" id="ARBA00022984"/>
    </source>
</evidence>
<keyword evidence="8 10" id="KW-0472">Membrane</keyword>
<dbReference type="InterPro" id="IPR050515">
    <property type="entry name" value="Beta-lactam/transpept"/>
</dbReference>
<dbReference type="InterPro" id="IPR005311">
    <property type="entry name" value="PBP_dimer"/>
</dbReference>
<gene>
    <name evidence="13" type="ORF">A3D26_02890</name>
</gene>
<keyword evidence="6" id="KW-0573">Peptidoglycan synthesis</keyword>
<name>A0A1G1V686_9BACT</name>
<evidence type="ECO:0000256" key="5">
    <source>
        <dbReference type="ARBA" id="ARBA00022960"/>
    </source>
</evidence>
<dbReference type="STRING" id="1797516.A3D26_02890"/>
<comment type="subcellular location">
    <subcellularLocation>
        <location evidence="2">Cell membrane</location>
    </subcellularLocation>
    <subcellularLocation>
        <location evidence="1">Membrane</location>
        <topology evidence="1">Single-pass membrane protein</topology>
    </subcellularLocation>
</comment>
<dbReference type="AlphaFoldDB" id="A0A1G1V686"/>
<dbReference type="Gene3D" id="3.40.710.10">
    <property type="entry name" value="DD-peptidase/beta-lactamase superfamily"/>
    <property type="match status" value="1"/>
</dbReference>
<evidence type="ECO:0000259" key="12">
    <source>
        <dbReference type="Pfam" id="PF03717"/>
    </source>
</evidence>
<evidence type="ECO:0000256" key="4">
    <source>
        <dbReference type="ARBA" id="ARBA00022692"/>
    </source>
</evidence>
<comment type="caution">
    <text evidence="13">The sequence shown here is derived from an EMBL/GenBank/DDBJ whole genome shotgun (WGS) entry which is preliminary data.</text>
</comment>
<reference evidence="13 14" key="1">
    <citation type="journal article" date="2016" name="Nat. Commun.">
        <title>Thousands of microbial genomes shed light on interconnected biogeochemical processes in an aquifer system.</title>
        <authorList>
            <person name="Anantharaman K."/>
            <person name="Brown C.T."/>
            <person name="Hug L.A."/>
            <person name="Sharon I."/>
            <person name="Castelle C.J."/>
            <person name="Probst A.J."/>
            <person name="Thomas B.C."/>
            <person name="Singh A."/>
            <person name="Wilkins M.J."/>
            <person name="Karaoz U."/>
            <person name="Brodie E.L."/>
            <person name="Williams K.H."/>
            <person name="Hubbard S.S."/>
            <person name="Banfield J.F."/>
        </authorList>
    </citation>
    <scope>NUCLEOTIDE SEQUENCE [LARGE SCALE GENOMIC DNA]</scope>
</reference>
<evidence type="ECO:0000256" key="8">
    <source>
        <dbReference type="ARBA" id="ARBA00023136"/>
    </source>
</evidence>
<dbReference type="SUPFAM" id="SSF56601">
    <property type="entry name" value="beta-lactamase/transpeptidase-like"/>
    <property type="match status" value="1"/>
</dbReference>
<dbReference type="PANTHER" id="PTHR30627">
    <property type="entry name" value="PEPTIDOGLYCAN D,D-TRANSPEPTIDASE"/>
    <property type="match status" value="1"/>
</dbReference>
<evidence type="ECO:0000256" key="10">
    <source>
        <dbReference type="SAM" id="Phobius"/>
    </source>
</evidence>
<dbReference type="GO" id="GO:0008658">
    <property type="term" value="F:penicillin binding"/>
    <property type="evidence" value="ECO:0007669"/>
    <property type="project" value="InterPro"/>
</dbReference>
<evidence type="ECO:0000256" key="9">
    <source>
        <dbReference type="ARBA" id="ARBA00023316"/>
    </source>
</evidence>
<dbReference type="InterPro" id="IPR012338">
    <property type="entry name" value="Beta-lactam/transpept-like"/>
</dbReference>
<evidence type="ECO:0000256" key="7">
    <source>
        <dbReference type="ARBA" id="ARBA00022989"/>
    </source>
</evidence>
<protein>
    <recommendedName>
        <fullName evidence="15">Penicillin-binding protein 2</fullName>
    </recommendedName>
</protein>
<dbReference type="GO" id="GO:0071555">
    <property type="term" value="P:cell wall organization"/>
    <property type="evidence" value="ECO:0007669"/>
    <property type="project" value="UniProtKB-KW"/>
</dbReference>
<feature type="domain" description="Penicillin-binding protein dimerisation" evidence="12">
    <location>
        <begin position="83"/>
        <end position="107"/>
    </location>
</feature>
<keyword evidence="4 10" id="KW-0812">Transmembrane</keyword>
<evidence type="ECO:0000313" key="13">
    <source>
        <dbReference type="EMBL" id="OGY10762.1"/>
    </source>
</evidence>
<dbReference type="InterPro" id="IPR001460">
    <property type="entry name" value="PCN-bd_Tpept"/>
</dbReference>
<feature type="domain" description="Penicillin-binding protein transpeptidase" evidence="11">
    <location>
        <begin position="270"/>
        <end position="587"/>
    </location>
</feature>
<evidence type="ECO:0000256" key="3">
    <source>
        <dbReference type="ARBA" id="ARBA00022475"/>
    </source>
</evidence>
<accession>A0A1G1V686</accession>
<evidence type="ECO:0000313" key="14">
    <source>
        <dbReference type="Proteomes" id="UP000178319"/>
    </source>
</evidence>
<keyword evidence="5" id="KW-0133">Cell shape</keyword>
<dbReference type="GO" id="GO:0071972">
    <property type="term" value="F:peptidoglycan L,D-transpeptidase activity"/>
    <property type="evidence" value="ECO:0007669"/>
    <property type="project" value="TreeGrafter"/>
</dbReference>
<evidence type="ECO:0000256" key="2">
    <source>
        <dbReference type="ARBA" id="ARBA00004236"/>
    </source>
</evidence>
<keyword evidence="3" id="KW-1003">Cell membrane</keyword>
<keyword evidence="9" id="KW-0961">Cell wall biogenesis/degradation</keyword>
<feature type="transmembrane region" description="Helical" evidence="10">
    <location>
        <begin position="40"/>
        <end position="59"/>
    </location>
</feature>
<evidence type="ECO:0000259" key="11">
    <source>
        <dbReference type="Pfam" id="PF00905"/>
    </source>
</evidence>
<dbReference type="Pfam" id="PF00905">
    <property type="entry name" value="Transpeptidase"/>
    <property type="match status" value="1"/>
</dbReference>
<keyword evidence="7 10" id="KW-1133">Transmembrane helix</keyword>
<organism evidence="13 14">
    <name type="scientific">Candidatus Blackburnbacteria bacterium RIFCSPHIGHO2_02_FULL_44_20</name>
    <dbReference type="NCBI Taxonomy" id="1797516"/>
    <lineage>
        <taxon>Bacteria</taxon>
        <taxon>Candidatus Blackburniibacteriota</taxon>
    </lineage>
</organism>
<dbReference type="EMBL" id="MHBZ01000030">
    <property type="protein sequence ID" value="OGY10762.1"/>
    <property type="molecule type" value="Genomic_DNA"/>
</dbReference>
<feature type="domain" description="Penicillin-binding protein dimerisation" evidence="12">
    <location>
        <begin position="122"/>
        <end position="220"/>
    </location>
</feature>